<dbReference type="OrthoDB" id="1362521at2"/>
<sequence length="119" mass="13452">MAYRKRLSRAAEEAGQRMAAIKSIDPSLDLGNGITVAGYQSLIADTEQKLEEYNTLLSTADGLKNQLKYKERELRDFSERMLVGVAAMYGKNSEEYVRAGGTRKYERKRTMQKPEPMPA</sequence>
<evidence type="ECO:0000256" key="1">
    <source>
        <dbReference type="SAM" id="Coils"/>
    </source>
</evidence>
<keyword evidence="4" id="KW-1185">Reference proteome</keyword>
<evidence type="ECO:0000313" key="4">
    <source>
        <dbReference type="Proteomes" id="UP000050454"/>
    </source>
</evidence>
<feature type="region of interest" description="Disordered" evidence="2">
    <location>
        <begin position="100"/>
        <end position="119"/>
    </location>
</feature>
<gene>
    <name evidence="3" type="ORF">AFM12_07960</name>
</gene>
<accession>A0A0P7BMR9</accession>
<evidence type="ECO:0008006" key="5">
    <source>
        <dbReference type="Google" id="ProtNLM"/>
    </source>
</evidence>
<proteinExistence type="predicted"/>
<dbReference type="RefSeq" id="WP_055146355.1">
    <property type="nucleotide sequence ID" value="NZ_JXSZ01000006.1"/>
</dbReference>
<feature type="coiled-coil region" evidence="1">
    <location>
        <begin position="36"/>
        <end position="80"/>
    </location>
</feature>
<dbReference type="Proteomes" id="UP000050454">
    <property type="component" value="Unassembled WGS sequence"/>
</dbReference>
<comment type="caution">
    <text evidence="3">The sequence shown here is derived from an EMBL/GenBank/DDBJ whole genome shotgun (WGS) entry which is preliminary data.</text>
</comment>
<keyword evidence="1" id="KW-0175">Coiled coil</keyword>
<organism evidence="3 4">
    <name type="scientific">Jiulongibacter sediminis</name>
    <dbReference type="NCBI Taxonomy" id="1605367"/>
    <lineage>
        <taxon>Bacteria</taxon>
        <taxon>Pseudomonadati</taxon>
        <taxon>Bacteroidota</taxon>
        <taxon>Cytophagia</taxon>
        <taxon>Cytophagales</taxon>
        <taxon>Leadbetterellaceae</taxon>
        <taxon>Jiulongibacter</taxon>
    </lineage>
</organism>
<protein>
    <recommendedName>
        <fullName evidence="5">ATPase involved in DNA repair</fullName>
    </recommendedName>
</protein>
<evidence type="ECO:0000256" key="2">
    <source>
        <dbReference type="SAM" id="MobiDB-lite"/>
    </source>
</evidence>
<name>A0A0P7BMR9_9BACT</name>
<evidence type="ECO:0000313" key="3">
    <source>
        <dbReference type="EMBL" id="KPM48544.1"/>
    </source>
</evidence>
<dbReference type="EMBL" id="LGTQ01000006">
    <property type="protein sequence ID" value="KPM48544.1"/>
    <property type="molecule type" value="Genomic_DNA"/>
</dbReference>
<reference evidence="3 4" key="1">
    <citation type="submission" date="2015-07" db="EMBL/GenBank/DDBJ databases">
        <title>The draft genome sequence of Leadbetterella sp. JN14-9.</title>
        <authorList>
            <person name="Liu Y."/>
            <person name="Du J."/>
            <person name="Shao Z."/>
        </authorList>
    </citation>
    <scope>NUCLEOTIDE SEQUENCE [LARGE SCALE GENOMIC DNA]</scope>
    <source>
        <strain evidence="3 4">JN14-9</strain>
    </source>
</reference>
<dbReference type="AlphaFoldDB" id="A0A0P7BMR9"/>